<evidence type="ECO:0000256" key="7">
    <source>
        <dbReference type="ARBA" id="ARBA00022842"/>
    </source>
</evidence>
<dbReference type="KEGG" id="soe:110780232"/>
<dbReference type="Proteomes" id="UP000813463">
    <property type="component" value="Chromosome 3"/>
</dbReference>
<evidence type="ECO:0000256" key="10">
    <source>
        <dbReference type="ARBA" id="ARBA00047761"/>
    </source>
</evidence>
<keyword evidence="9" id="KW-0464">Manganese</keyword>
<keyword evidence="7" id="KW-0460">Magnesium</keyword>
<comment type="catalytic activity">
    <reaction evidence="10">
        <text>O-phospho-L-seryl-[protein] + H2O = L-seryl-[protein] + phosphate</text>
        <dbReference type="Rhea" id="RHEA:20629"/>
        <dbReference type="Rhea" id="RHEA-COMP:9863"/>
        <dbReference type="Rhea" id="RHEA-COMP:11604"/>
        <dbReference type="ChEBI" id="CHEBI:15377"/>
        <dbReference type="ChEBI" id="CHEBI:29999"/>
        <dbReference type="ChEBI" id="CHEBI:43474"/>
        <dbReference type="ChEBI" id="CHEBI:83421"/>
        <dbReference type="EC" id="3.1.3.16"/>
    </reaction>
</comment>
<dbReference type="InterPro" id="IPR015655">
    <property type="entry name" value="PP2C"/>
</dbReference>
<evidence type="ECO:0000256" key="12">
    <source>
        <dbReference type="RuleBase" id="RU003465"/>
    </source>
</evidence>
<proteinExistence type="inferred from homology"/>
<evidence type="ECO:0000256" key="3">
    <source>
        <dbReference type="ARBA" id="ARBA00006702"/>
    </source>
</evidence>
<dbReference type="OrthoDB" id="10264738at2759"/>
<dbReference type="RefSeq" id="XP_021840354.1">
    <property type="nucleotide sequence ID" value="XM_021984662.2"/>
</dbReference>
<evidence type="ECO:0000256" key="5">
    <source>
        <dbReference type="ARBA" id="ARBA00022723"/>
    </source>
</evidence>
<keyword evidence="15" id="KW-1185">Reference proteome</keyword>
<evidence type="ECO:0000256" key="1">
    <source>
        <dbReference type="ARBA" id="ARBA00001936"/>
    </source>
</evidence>
<keyword evidence="5" id="KW-0479">Metal-binding</keyword>
<dbReference type="SUPFAM" id="SSF81606">
    <property type="entry name" value="PP2C-like"/>
    <property type="match status" value="1"/>
</dbReference>
<reference evidence="16" key="2">
    <citation type="submission" date="2025-08" db="UniProtKB">
        <authorList>
            <consortium name="RefSeq"/>
        </authorList>
    </citation>
    <scope>IDENTIFICATION</scope>
    <source>
        <tissue evidence="16">Leaf</tissue>
    </source>
</reference>
<feature type="region of interest" description="Disordered" evidence="13">
    <location>
        <begin position="348"/>
        <end position="435"/>
    </location>
</feature>
<evidence type="ECO:0000313" key="16">
    <source>
        <dbReference type="RefSeq" id="XP_021840354.1"/>
    </source>
</evidence>
<keyword evidence="6 12" id="KW-0378">Hydrolase</keyword>
<dbReference type="PROSITE" id="PS01032">
    <property type="entry name" value="PPM_1"/>
    <property type="match status" value="1"/>
</dbReference>
<dbReference type="FunFam" id="3.60.40.10:FF:000027">
    <property type="entry name" value="Probable protein phosphatase 2C 76"/>
    <property type="match status" value="1"/>
</dbReference>
<protein>
    <recommendedName>
        <fullName evidence="4">protein-serine/threonine phosphatase</fullName>
        <ecNumber evidence="4">3.1.3.16</ecNumber>
    </recommendedName>
</protein>
<dbReference type="InterPro" id="IPR000222">
    <property type="entry name" value="PP2C_BS"/>
</dbReference>
<evidence type="ECO:0000259" key="14">
    <source>
        <dbReference type="PROSITE" id="PS51746"/>
    </source>
</evidence>
<evidence type="ECO:0000256" key="2">
    <source>
        <dbReference type="ARBA" id="ARBA00001946"/>
    </source>
</evidence>
<accession>A0A9R0JMP4</accession>
<evidence type="ECO:0000256" key="8">
    <source>
        <dbReference type="ARBA" id="ARBA00022912"/>
    </source>
</evidence>
<dbReference type="GO" id="GO:1902531">
    <property type="term" value="P:regulation of intracellular signal transduction"/>
    <property type="evidence" value="ECO:0000318"/>
    <property type="project" value="GO_Central"/>
</dbReference>
<evidence type="ECO:0000256" key="6">
    <source>
        <dbReference type="ARBA" id="ARBA00022801"/>
    </source>
</evidence>
<organism evidence="15 16">
    <name type="scientific">Spinacia oleracea</name>
    <name type="common">Spinach</name>
    <dbReference type="NCBI Taxonomy" id="3562"/>
    <lineage>
        <taxon>Eukaryota</taxon>
        <taxon>Viridiplantae</taxon>
        <taxon>Streptophyta</taxon>
        <taxon>Embryophyta</taxon>
        <taxon>Tracheophyta</taxon>
        <taxon>Spermatophyta</taxon>
        <taxon>Magnoliopsida</taxon>
        <taxon>eudicotyledons</taxon>
        <taxon>Gunneridae</taxon>
        <taxon>Pentapetalae</taxon>
        <taxon>Caryophyllales</taxon>
        <taxon>Chenopodiaceae</taxon>
        <taxon>Chenopodioideae</taxon>
        <taxon>Anserineae</taxon>
        <taxon>Spinacia</taxon>
    </lineage>
</organism>
<reference evidence="15" key="1">
    <citation type="journal article" date="2021" name="Nat. Commun.">
        <title>Genomic analyses provide insights into spinach domestication and the genetic basis of agronomic traits.</title>
        <authorList>
            <person name="Cai X."/>
            <person name="Sun X."/>
            <person name="Xu C."/>
            <person name="Sun H."/>
            <person name="Wang X."/>
            <person name="Ge C."/>
            <person name="Zhang Z."/>
            <person name="Wang Q."/>
            <person name="Fei Z."/>
            <person name="Jiao C."/>
            <person name="Wang Q."/>
        </authorList>
    </citation>
    <scope>NUCLEOTIDE SEQUENCE [LARGE SCALE GENOMIC DNA]</scope>
    <source>
        <strain evidence="15">cv. Varoflay</strain>
    </source>
</reference>
<comment type="catalytic activity">
    <reaction evidence="11">
        <text>O-phospho-L-threonyl-[protein] + H2O = L-threonyl-[protein] + phosphate</text>
        <dbReference type="Rhea" id="RHEA:47004"/>
        <dbReference type="Rhea" id="RHEA-COMP:11060"/>
        <dbReference type="Rhea" id="RHEA-COMP:11605"/>
        <dbReference type="ChEBI" id="CHEBI:15377"/>
        <dbReference type="ChEBI" id="CHEBI:30013"/>
        <dbReference type="ChEBI" id="CHEBI:43474"/>
        <dbReference type="ChEBI" id="CHEBI:61977"/>
        <dbReference type="EC" id="3.1.3.16"/>
    </reaction>
</comment>
<evidence type="ECO:0000256" key="9">
    <source>
        <dbReference type="ARBA" id="ARBA00023211"/>
    </source>
</evidence>
<dbReference type="CDD" id="cd00143">
    <property type="entry name" value="PP2Cc"/>
    <property type="match status" value="1"/>
</dbReference>
<evidence type="ECO:0000256" key="11">
    <source>
        <dbReference type="ARBA" id="ARBA00048336"/>
    </source>
</evidence>
<dbReference type="EC" id="3.1.3.16" evidence="4"/>
<dbReference type="GO" id="GO:0046872">
    <property type="term" value="F:metal ion binding"/>
    <property type="evidence" value="ECO:0007669"/>
    <property type="project" value="UniProtKB-KW"/>
</dbReference>
<evidence type="ECO:0000256" key="13">
    <source>
        <dbReference type="SAM" id="MobiDB-lite"/>
    </source>
</evidence>
<name>A0A9R0JMP4_SPIOL</name>
<dbReference type="AlphaFoldDB" id="A0A9R0JMP4"/>
<dbReference type="GO" id="GO:0004722">
    <property type="term" value="F:protein serine/threonine phosphatase activity"/>
    <property type="evidence" value="ECO:0000318"/>
    <property type="project" value="GO_Central"/>
</dbReference>
<sequence length="435" mass="47715">MICSGSLSNIIIQAGCIRALSRGSLWLGTARRVLHENPCPSYSWSCAIRRFRASAKMMVDTGSMQNRGSIVGVLQEKGDSGGVASGGCKSEDGKLSCGYSSFRGKRASMEDFFDVKMSKMNGKTVCLFGIFDGHGGSRAAEYLKDHLFENLSKHPQFMEDTKVAISETYKQTDVNFLDSEKDTFRDDGSTASTAVLVENHLYVANVGDSRTVISKAGKAIPLSEDHKPNRVDERKRIESAGGVVMWAGTWRVGGVLAMSRAFGNRMLKQFVVAEPEIQEQEINEELEVLVLASDGLWDVVPNEDAVSIAGAEEEPEAAARKLTETAFNRGSADNITCIVVKFHHEKAGRPQLEQPKAPELQEDKSEESELQQDEKNVSELQDDEMKEVDLQQDPSKEAEAGQELVKEAEAGQGLVKEAEVQKEESKEAEVKNDVV</sequence>
<dbReference type="InterPro" id="IPR036457">
    <property type="entry name" value="PPM-type-like_dom_sf"/>
</dbReference>
<dbReference type="GeneID" id="110780232"/>
<dbReference type="Pfam" id="PF00481">
    <property type="entry name" value="PP2C"/>
    <property type="match status" value="1"/>
</dbReference>
<comment type="cofactor">
    <cofactor evidence="1">
        <name>Mn(2+)</name>
        <dbReference type="ChEBI" id="CHEBI:29035"/>
    </cofactor>
</comment>
<gene>
    <name evidence="16" type="primary">LOC110780232</name>
</gene>
<evidence type="ECO:0000256" key="4">
    <source>
        <dbReference type="ARBA" id="ARBA00013081"/>
    </source>
</evidence>
<dbReference type="PANTHER" id="PTHR47992">
    <property type="entry name" value="PROTEIN PHOSPHATASE"/>
    <property type="match status" value="1"/>
</dbReference>
<feature type="compositionally biased region" description="Basic and acidic residues" evidence="13">
    <location>
        <begin position="394"/>
        <end position="409"/>
    </location>
</feature>
<feature type="compositionally biased region" description="Basic and acidic residues" evidence="13">
    <location>
        <begin position="416"/>
        <end position="435"/>
    </location>
</feature>
<dbReference type="SMART" id="SM00332">
    <property type="entry name" value="PP2Cc"/>
    <property type="match status" value="1"/>
</dbReference>
<comment type="similarity">
    <text evidence="3 12">Belongs to the PP2C family.</text>
</comment>
<dbReference type="SMART" id="SM00331">
    <property type="entry name" value="PP2C_SIG"/>
    <property type="match status" value="1"/>
</dbReference>
<evidence type="ECO:0000313" key="15">
    <source>
        <dbReference type="Proteomes" id="UP000813463"/>
    </source>
</evidence>
<dbReference type="InterPro" id="IPR001932">
    <property type="entry name" value="PPM-type_phosphatase-like_dom"/>
</dbReference>
<feature type="domain" description="PPM-type phosphatase" evidence="14">
    <location>
        <begin position="96"/>
        <end position="342"/>
    </location>
</feature>
<dbReference type="Gene3D" id="3.60.40.10">
    <property type="entry name" value="PPM-type phosphatase domain"/>
    <property type="match status" value="1"/>
</dbReference>
<comment type="cofactor">
    <cofactor evidence="2">
        <name>Mg(2+)</name>
        <dbReference type="ChEBI" id="CHEBI:18420"/>
    </cofactor>
</comment>
<dbReference type="PROSITE" id="PS51746">
    <property type="entry name" value="PPM_2"/>
    <property type="match status" value="1"/>
</dbReference>
<keyword evidence="8 12" id="KW-0904">Protein phosphatase</keyword>